<organism evidence="2 3">
    <name type="scientific">Bremerella volcania</name>
    <dbReference type="NCBI Taxonomy" id="2527984"/>
    <lineage>
        <taxon>Bacteria</taxon>
        <taxon>Pseudomonadati</taxon>
        <taxon>Planctomycetota</taxon>
        <taxon>Planctomycetia</taxon>
        <taxon>Pirellulales</taxon>
        <taxon>Pirellulaceae</taxon>
        <taxon>Bremerella</taxon>
    </lineage>
</organism>
<sequence>MMIEISIPAVRFSWTLFLVLFMVSAPLAAEESGWKPLFQGDSNDWPAWRGPEGIGFSAATNVPTKWNDQENLAWKTQLNGWGDSTPAIVGDHVFVTLQNEANELRLLRLDAKTGQIELNILVDQAETPREAPKRKSQKFHNLHNMASPSPVVSGDQVVVHFGNGLLATYNLDGEELWRHNLQQEYGTYSIWWGHANSPVVYDGLVISVCMQDSLADLQKESVKSYLIAHDLKTGEKKWMTMRMTGAPAEEADAYTTPLLLQKDGQVQLVVMGGNTLDAYDPHTGKRLWYLPGLVGGRTVTGPIAAEGKIFTTRGMRKPLLAVTLDGNEGELTEDAIQWTIDKSTPDTPSPVYAGGMLFTVTDDGIAHCYSTKDGELLWRERLGGNFKASPIVAGGNVYFLNIDGNCKVVAAKDTFELVSENQVKDTTIASPAVAGGKLFIRGKEHLYCIGK</sequence>
<evidence type="ECO:0000313" key="2">
    <source>
        <dbReference type="EMBL" id="QDU73182.1"/>
    </source>
</evidence>
<dbReference type="EMBL" id="CP036289">
    <property type="protein sequence ID" value="QDU73182.1"/>
    <property type="molecule type" value="Genomic_DNA"/>
</dbReference>
<accession>A0A518C1T8</accession>
<evidence type="ECO:0000259" key="1">
    <source>
        <dbReference type="Pfam" id="PF13360"/>
    </source>
</evidence>
<dbReference type="Proteomes" id="UP000318626">
    <property type="component" value="Chromosome"/>
</dbReference>
<name>A0A518C1T8_9BACT</name>
<keyword evidence="3" id="KW-1185">Reference proteome</keyword>
<dbReference type="SUPFAM" id="SSF50998">
    <property type="entry name" value="Quinoprotein alcohol dehydrogenase-like"/>
    <property type="match status" value="1"/>
</dbReference>
<reference evidence="3" key="1">
    <citation type="submission" date="2019-02" db="EMBL/GenBank/DDBJ databases">
        <title>Deep-cultivation of Planctomycetes and their phenomic and genomic characterization uncovers novel biology.</title>
        <authorList>
            <person name="Wiegand S."/>
            <person name="Jogler M."/>
            <person name="Boedeker C."/>
            <person name="Pinto D."/>
            <person name="Vollmers J."/>
            <person name="Rivas-Marin E."/>
            <person name="Kohn T."/>
            <person name="Peeters S.H."/>
            <person name="Heuer A."/>
            <person name="Rast P."/>
            <person name="Oberbeckmann S."/>
            <person name="Bunk B."/>
            <person name="Jeske O."/>
            <person name="Meyerdierks A."/>
            <person name="Storesund J.E."/>
            <person name="Kallscheuer N."/>
            <person name="Luecker S."/>
            <person name="Lage O.M."/>
            <person name="Pohl T."/>
            <person name="Merkel B.J."/>
            <person name="Hornburger P."/>
            <person name="Mueller R.-W."/>
            <person name="Bruemmer F."/>
            <person name="Labrenz M."/>
            <person name="Spormann A.M."/>
            <person name="Op den Camp H."/>
            <person name="Overmann J."/>
            <person name="Amann R."/>
            <person name="Jetten M.S.M."/>
            <person name="Mascher T."/>
            <person name="Medema M.H."/>
            <person name="Devos D.P."/>
            <person name="Kaster A.-K."/>
            <person name="Ovreas L."/>
            <person name="Rohde M."/>
            <person name="Galperin M.Y."/>
            <person name="Jogler C."/>
        </authorList>
    </citation>
    <scope>NUCLEOTIDE SEQUENCE [LARGE SCALE GENOMIC DNA]</scope>
    <source>
        <strain evidence="3">Pan97</strain>
    </source>
</reference>
<proteinExistence type="predicted"/>
<dbReference type="SMART" id="SM00564">
    <property type="entry name" value="PQQ"/>
    <property type="match status" value="4"/>
</dbReference>
<dbReference type="PANTHER" id="PTHR34512:SF30">
    <property type="entry name" value="OUTER MEMBRANE PROTEIN ASSEMBLY FACTOR BAMB"/>
    <property type="match status" value="1"/>
</dbReference>
<dbReference type="PANTHER" id="PTHR34512">
    <property type="entry name" value="CELL SURFACE PROTEIN"/>
    <property type="match status" value="1"/>
</dbReference>
<dbReference type="KEGG" id="bvo:Pan97_01490"/>
<protein>
    <submittedName>
        <fullName evidence="2">Outer membrane biogenesis protein BamB</fullName>
    </submittedName>
</protein>
<evidence type="ECO:0000313" key="3">
    <source>
        <dbReference type="Proteomes" id="UP000318626"/>
    </source>
</evidence>
<gene>
    <name evidence="2" type="ORF">Pan97_01490</name>
</gene>
<dbReference type="InterPro" id="IPR018391">
    <property type="entry name" value="PQQ_b-propeller_rpt"/>
</dbReference>
<dbReference type="Pfam" id="PF13360">
    <property type="entry name" value="PQQ_2"/>
    <property type="match status" value="2"/>
</dbReference>
<dbReference type="AlphaFoldDB" id="A0A518C1T8"/>
<dbReference type="InterPro" id="IPR002372">
    <property type="entry name" value="PQQ_rpt_dom"/>
</dbReference>
<dbReference type="InterPro" id="IPR015943">
    <property type="entry name" value="WD40/YVTN_repeat-like_dom_sf"/>
</dbReference>
<dbReference type="InterPro" id="IPR011047">
    <property type="entry name" value="Quinoprotein_ADH-like_sf"/>
</dbReference>
<feature type="domain" description="Pyrrolo-quinoline quinone repeat" evidence="1">
    <location>
        <begin position="68"/>
        <end position="238"/>
    </location>
</feature>
<feature type="domain" description="Pyrrolo-quinoline quinone repeat" evidence="1">
    <location>
        <begin position="334"/>
        <end position="413"/>
    </location>
</feature>
<dbReference type="Gene3D" id="2.130.10.10">
    <property type="entry name" value="YVTN repeat-like/Quinoprotein amine dehydrogenase"/>
    <property type="match status" value="2"/>
</dbReference>